<keyword evidence="5 10" id="KW-0547">Nucleotide-binding</keyword>
<evidence type="ECO:0000256" key="8">
    <source>
        <dbReference type="ARBA" id="ARBA00022884"/>
    </source>
</evidence>
<dbReference type="CDD" id="cd01854">
    <property type="entry name" value="YjeQ_EngC"/>
    <property type="match status" value="1"/>
</dbReference>
<evidence type="ECO:0000259" key="11">
    <source>
        <dbReference type="PROSITE" id="PS50936"/>
    </source>
</evidence>
<feature type="domain" description="CP-type G" evidence="12">
    <location>
        <begin position="91"/>
        <end position="249"/>
    </location>
</feature>
<keyword evidence="14" id="KW-1185">Reference proteome</keyword>
<dbReference type="EMBL" id="BMXE01000002">
    <property type="protein sequence ID" value="GHB25635.1"/>
    <property type="molecule type" value="Genomic_DNA"/>
</dbReference>
<evidence type="ECO:0000256" key="10">
    <source>
        <dbReference type="HAMAP-Rule" id="MF_01820"/>
    </source>
</evidence>
<feature type="binding site" evidence="10">
    <location>
        <begin position="140"/>
        <end position="143"/>
    </location>
    <ligand>
        <name>GTP</name>
        <dbReference type="ChEBI" id="CHEBI:37565"/>
    </ligand>
</feature>
<dbReference type="InterPro" id="IPR027417">
    <property type="entry name" value="P-loop_NTPase"/>
</dbReference>
<evidence type="ECO:0000256" key="3">
    <source>
        <dbReference type="ARBA" id="ARBA00022723"/>
    </source>
</evidence>
<evidence type="ECO:0000256" key="5">
    <source>
        <dbReference type="ARBA" id="ARBA00022741"/>
    </source>
</evidence>
<keyword evidence="4 10" id="KW-0699">rRNA-binding</keyword>
<feature type="binding site" evidence="10">
    <location>
        <begin position="192"/>
        <end position="200"/>
    </location>
    <ligand>
        <name>GTP</name>
        <dbReference type="ChEBI" id="CHEBI:37565"/>
    </ligand>
</feature>
<name>A0ABQ3E5K6_9HYPH</name>
<dbReference type="InterPro" id="IPR030378">
    <property type="entry name" value="G_CP_dom"/>
</dbReference>
<keyword evidence="8 10" id="KW-0694">RNA-binding</keyword>
<dbReference type="InterPro" id="IPR010914">
    <property type="entry name" value="RsgA_GTPase_dom"/>
</dbReference>
<dbReference type="Pfam" id="PF03193">
    <property type="entry name" value="RsgA_GTPase"/>
    <property type="match status" value="1"/>
</dbReference>
<dbReference type="InterPro" id="IPR004881">
    <property type="entry name" value="Ribosome_biogen_GTPase_RsgA"/>
</dbReference>
<sequence>MSNKLIELGWSAHFMMQLSDDELQTLPVARITQVHRTQMIAICDEGEISLSVPGHGSTGNYAVGDWVVYDAHFQVTRLLDRLTLVERRAAGEDVRAQLIAANLDVLFITTSCNKDFNIARLERYLAVAQQAGIQPVVLLTKADLVENTRDFEMQVQQVDPLLPVIALDTRDRFQIMPLFDWWKAGQTAALVGSSGVGKSTILNSLSGSEARTAGIREDDAKGRHTTTARCLYPIGEGRWLMDTPGMRALRLYDVADGVSAVFQDLVDLAEDCRFSDCSHETEPGCAIQAAIEAGDLDAARLKRWKKLEREEQYNSETVAQSRSRAKNFTKMVRRVQNESRLINGKT</sequence>
<comment type="subunit">
    <text evidence="10">Monomer. Associates with 30S ribosomal subunit, binds 16S rRNA.</text>
</comment>
<dbReference type="PROSITE" id="PS51721">
    <property type="entry name" value="G_CP"/>
    <property type="match status" value="1"/>
</dbReference>
<proteinExistence type="inferred from homology"/>
<dbReference type="EC" id="3.6.1.-" evidence="10"/>
<evidence type="ECO:0000256" key="1">
    <source>
        <dbReference type="ARBA" id="ARBA00022490"/>
    </source>
</evidence>
<keyword evidence="6 10" id="KW-0378">Hydrolase</keyword>
<comment type="similarity">
    <text evidence="10">Belongs to the TRAFAC class YlqF/YawG GTPase family. RsgA subfamily.</text>
</comment>
<gene>
    <name evidence="13" type="primary">rsgA2</name>
    <name evidence="10" type="synonym">rsgA</name>
    <name evidence="13" type="ORF">GCM10007094_12160</name>
</gene>
<organism evidence="13 14">
    <name type="scientific">Pseudovibrio japonicus</name>
    <dbReference type="NCBI Taxonomy" id="366534"/>
    <lineage>
        <taxon>Bacteria</taxon>
        <taxon>Pseudomonadati</taxon>
        <taxon>Pseudomonadota</taxon>
        <taxon>Alphaproteobacteria</taxon>
        <taxon>Hyphomicrobiales</taxon>
        <taxon>Stappiaceae</taxon>
        <taxon>Pseudovibrio</taxon>
    </lineage>
</organism>
<keyword evidence="3 10" id="KW-0479">Metal-binding</keyword>
<feature type="binding site" evidence="10">
    <location>
        <position position="279"/>
    </location>
    <ligand>
        <name>Zn(2+)</name>
        <dbReference type="ChEBI" id="CHEBI:29105"/>
    </ligand>
</feature>
<evidence type="ECO:0000313" key="13">
    <source>
        <dbReference type="EMBL" id="GHB25635.1"/>
    </source>
</evidence>
<protein>
    <recommendedName>
        <fullName evidence="10">Small ribosomal subunit biogenesis GTPase RsgA</fullName>
        <ecNumber evidence="10">3.6.1.-</ecNumber>
    </recommendedName>
</protein>
<evidence type="ECO:0000256" key="9">
    <source>
        <dbReference type="ARBA" id="ARBA00023134"/>
    </source>
</evidence>
<dbReference type="PANTHER" id="PTHR32120">
    <property type="entry name" value="SMALL RIBOSOMAL SUBUNIT BIOGENESIS GTPASE RSGA"/>
    <property type="match status" value="1"/>
</dbReference>
<comment type="cofactor">
    <cofactor evidence="10">
        <name>Zn(2+)</name>
        <dbReference type="ChEBI" id="CHEBI:29105"/>
    </cofactor>
    <text evidence="10">Binds 1 zinc ion per subunit.</text>
</comment>
<reference evidence="14" key="1">
    <citation type="journal article" date="2019" name="Int. J. Syst. Evol. Microbiol.">
        <title>The Global Catalogue of Microorganisms (GCM) 10K type strain sequencing project: providing services to taxonomists for standard genome sequencing and annotation.</title>
        <authorList>
            <consortium name="The Broad Institute Genomics Platform"/>
            <consortium name="The Broad Institute Genome Sequencing Center for Infectious Disease"/>
            <person name="Wu L."/>
            <person name="Ma J."/>
        </authorList>
    </citation>
    <scope>NUCLEOTIDE SEQUENCE [LARGE SCALE GENOMIC DNA]</scope>
    <source>
        <strain evidence="14">KCTC 12861</strain>
    </source>
</reference>
<dbReference type="PROSITE" id="PS50936">
    <property type="entry name" value="ENGC_GTPASE"/>
    <property type="match status" value="1"/>
</dbReference>
<feature type="binding site" evidence="10">
    <location>
        <position position="272"/>
    </location>
    <ligand>
        <name>Zn(2+)</name>
        <dbReference type="ChEBI" id="CHEBI:29105"/>
    </ligand>
</feature>
<feature type="binding site" evidence="10">
    <location>
        <position position="285"/>
    </location>
    <ligand>
        <name>Zn(2+)</name>
        <dbReference type="ChEBI" id="CHEBI:29105"/>
    </ligand>
</feature>
<feature type="domain" description="EngC GTPase" evidence="11">
    <location>
        <begin position="101"/>
        <end position="247"/>
    </location>
</feature>
<dbReference type="RefSeq" id="WP_189435882.1">
    <property type="nucleotide sequence ID" value="NZ_BMXE01000002.1"/>
</dbReference>
<keyword evidence="7 10" id="KW-0862">Zinc</keyword>
<evidence type="ECO:0000256" key="2">
    <source>
        <dbReference type="ARBA" id="ARBA00022517"/>
    </source>
</evidence>
<evidence type="ECO:0000256" key="7">
    <source>
        <dbReference type="ARBA" id="ARBA00022833"/>
    </source>
</evidence>
<feature type="binding site" evidence="10">
    <location>
        <position position="277"/>
    </location>
    <ligand>
        <name>Zn(2+)</name>
        <dbReference type="ChEBI" id="CHEBI:29105"/>
    </ligand>
</feature>
<comment type="function">
    <text evidence="10">One of several proteins that assist in the late maturation steps of the functional core of the 30S ribosomal subunit. Helps release RbfA from mature subunits. May play a role in the assembly of ribosomal proteins into the subunit. Circularly permuted GTPase that catalyzes slow GTP hydrolysis, GTPase activity is stimulated by the 30S ribosomal subunit.</text>
</comment>
<comment type="subcellular location">
    <subcellularLocation>
        <location evidence="10">Cytoplasm</location>
    </subcellularLocation>
</comment>
<accession>A0ABQ3E5K6</accession>
<evidence type="ECO:0000256" key="6">
    <source>
        <dbReference type="ARBA" id="ARBA00022801"/>
    </source>
</evidence>
<evidence type="ECO:0000256" key="4">
    <source>
        <dbReference type="ARBA" id="ARBA00022730"/>
    </source>
</evidence>
<keyword evidence="2 10" id="KW-0690">Ribosome biogenesis</keyword>
<evidence type="ECO:0000259" key="12">
    <source>
        <dbReference type="PROSITE" id="PS51721"/>
    </source>
</evidence>
<dbReference type="Gene3D" id="3.40.50.300">
    <property type="entry name" value="P-loop containing nucleotide triphosphate hydrolases"/>
    <property type="match status" value="1"/>
</dbReference>
<dbReference type="NCBIfam" id="TIGR00157">
    <property type="entry name" value="ribosome small subunit-dependent GTPase A"/>
    <property type="match status" value="1"/>
</dbReference>
<dbReference type="Proteomes" id="UP000637980">
    <property type="component" value="Unassembled WGS sequence"/>
</dbReference>
<dbReference type="HAMAP" id="MF_01820">
    <property type="entry name" value="GTPase_RsgA"/>
    <property type="match status" value="1"/>
</dbReference>
<keyword evidence="1 10" id="KW-0963">Cytoplasm</keyword>
<keyword evidence="9 10" id="KW-0342">GTP-binding</keyword>
<evidence type="ECO:0000313" key="14">
    <source>
        <dbReference type="Proteomes" id="UP000637980"/>
    </source>
</evidence>
<dbReference type="SUPFAM" id="SSF52540">
    <property type="entry name" value="P-loop containing nucleoside triphosphate hydrolases"/>
    <property type="match status" value="1"/>
</dbReference>
<dbReference type="Gene3D" id="1.10.40.50">
    <property type="entry name" value="Probable gtpase engc, domain 3"/>
    <property type="match status" value="1"/>
</dbReference>
<comment type="caution">
    <text evidence="13">The sequence shown here is derived from an EMBL/GenBank/DDBJ whole genome shotgun (WGS) entry which is preliminary data.</text>
</comment>
<dbReference type="PANTHER" id="PTHR32120:SF10">
    <property type="entry name" value="SMALL RIBOSOMAL SUBUNIT BIOGENESIS GTPASE RSGA"/>
    <property type="match status" value="1"/>
</dbReference>